<keyword evidence="1" id="KW-0175">Coiled coil</keyword>
<comment type="caution">
    <text evidence="2">The sequence shown here is derived from an EMBL/GenBank/DDBJ whole genome shotgun (WGS) entry which is preliminary data.</text>
</comment>
<accession>A0A4U5QTJ4</accession>
<name>A0A4U5QTJ4_POPAL</name>
<protein>
    <submittedName>
        <fullName evidence="2">Uncharacterized protein</fullName>
    </submittedName>
</protein>
<sequence length="241" mass="28048">MEKSITTEEFLTRSELNQHDEGDCLPSKFESQLPKHVKLDDRPLGTGQLLDCWEKLSSHDQIDFQKQYGDLSHLLKIKFGFEQFIPRTTELATFHEDFKTSKKLLESVKKAWKHPSRVTSAKRVEGKTTKGYPIWQKTRGKGYKVPPFEGPPRSWIQSGEDIYEEVRAQQESYNLSLNAEVEELGAKRIRLESNLITKEKALAITKQEKDDLSAQLQHQQLQEKYVLLTKEKERQDVSMKR</sequence>
<gene>
    <name evidence="2" type="ORF">D5086_0000048340</name>
</gene>
<feature type="coiled-coil region" evidence="1">
    <location>
        <begin position="174"/>
        <end position="222"/>
    </location>
</feature>
<proteinExistence type="predicted"/>
<evidence type="ECO:0000256" key="1">
    <source>
        <dbReference type="SAM" id="Coils"/>
    </source>
</evidence>
<evidence type="ECO:0000313" key="2">
    <source>
        <dbReference type="EMBL" id="TKS13931.1"/>
    </source>
</evidence>
<dbReference type="EMBL" id="RCHU01000117">
    <property type="protein sequence ID" value="TKS13931.1"/>
    <property type="molecule type" value="Genomic_DNA"/>
</dbReference>
<reference evidence="2" key="1">
    <citation type="submission" date="2018-10" db="EMBL/GenBank/DDBJ databases">
        <title>Population genomic analysis revealed the cold adaptation of white poplar.</title>
        <authorList>
            <person name="Liu Y.-J."/>
        </authorList>
    </citation>
    <scope>NUCLEOTIDE SEQUENCE [LARGE SCALE GENOMIC DNA]</scope>
    <source>
        <strain evidence="2">PAL-ZL1</strain>
    </source>
</reference>
<organism evidence="2">
    <name type="scientific">Populus alba</name>
    <name type="common">White poplar</name>
    <dbReference type="NCBI Taxonomy" id="43335"/>
    <lineage>
        <taxon>Eukaryota</taxon>
        <taxon>Viridiplantae</taxon>
        <taxon>Streptophyta</taxon>
        <taxon>Embryophyta</taxon>
        <taxon>Tracheophyta</taxon>
        <taxon>Spermatophyta</taxon>
        <taxon>Magnoliopsida</taxon>
        <taxon>eudicotyledons</taxon>
        <taxon>Gunneridae</taxon>
        <taxon>Pentapetalae</taxon>
        <taxon>rosids</taxon>
        <taxon>fabids</taxon>
        <taxon>Malpighiales</taxon>
        <taxon>Salicaceae</taxon>
        <taxon>Saliceae</taxon>
        <taxon>Populus</taxon>
    </lineage>
</organism>
<dbReference type="AlphaFoldDB" id="A0A4U5QTJ4"/>